<feature type="region of interest" description="Disordered" evidence="1">
    <location>
        <begin position="66"/>
        <end position="98"/>
    </location>
</feature>
<evidence type="ECO:0000313" key="3">
    <source>
        <dbReference type="RefSeq" id="XP_019618102.1"/>
    </source>
</evidence>
<dbReference type="KEGG" id="bbel:109465332"/>
<dbReference type="RefSeq" id="XP_019618102.1">
    <property type="nucleotide sequence ID" value="XM_019762543.1"/>
</dbReference>
<reference evidence="3" key="1">
    <citation type="submission" date="2025-08" db="UniProtKB">
        <authorList>
            <consortium name="RefSeq"/>
        </authorList>
    </citation>
    <scope>IDENTIFICATION</scope>
    <source>
        <tissue evidence="3">Gonad</tissue>
    </source>
</reference>
<keyword evidence="2" id="KW-1185">Reference proteome</keyword>
<feature type="compositionally biased region" description="Basic residues" evidence="1">
    <location>
        <begin position="18"/>
        <end position="27"/>
    </location>
</feature>
<name>A0A6P4YH49_BRABE</name>
<sequence>MWFQVQHGGPPPNGMNRRGPRTRRRRRNVESLPDLVTSFRTLDMDDTTDPAGWGTGVKTPYRLPRLHLGDAKNDGEITRSNPPVHPEGYYTRSTRTPPPLEISTTSIILPAQSLAQLARQRRLGVPKFKAAMVRPRFTAIPHTPPQSVNMDHDDLSVSTTAFPSLFRKTPHSLQRDLLPTPSPRTSRQGGRSPDWKLSSYPTTVYDSKDQGNTGPYSREFIVHCMAPNNWLRMKLRKHVRTTPAR</sequence>
<protein>
    <submittedName>
        <fullName evidence="3">Uncharacterized protein LOC109465332</fullName>
    </submittedName>
</protein>
<evidence type="ECO:0000313" key="2">
    <source>
        <dbReference type="Proteomes" id="UP000515135"/>
    </source>
</evidence>
<evidence type="ECO:0000256" key="1">
    <source>
        <dbReference type="SAM" id="MobiDB-lite"/>
    </source>
</evidence>
<dbReference type="GeneID" id="109465332"/>
<dbReference type="AlphaFoldDB" id="A0A6P4YH49"/>
<accession>A0A6P4YH49</accession>
<dbReference type="Proteomes" id="UP000515135">
    <property type="component" value="Unplaced"/>
</dbReference>
<feature type="compositionally biased region" description="Polar residues" evidence="1">
    <location>
        <begin position="199"/>
        <end position="212"/>
    </location>
</feature>
<feature type="region of interest" description="Disordered" evidence="1">
    <location>
        <begin position="1"/>
        <end position="30"/>
    </location>
</feature>
<proteinExistence type="predicted"/>
<organism evidence="2 3">
    <name type="scientific">Branchiostoma belcheri</name>
    <name type="common">Amphioxus</name>
    <dbReference type="NCBI Taxonomy" id="7741"/>
    <lineage>
        <taxon>Eukaryota</taxon>
        <taxon>Metazoa</taxon>
        <taxon>Chordata</taxon>
        <taxon>Cephalochordata</taxon>
        <taxon>Leptocardii</taxon>
        <taxon>Amphioxiformes</taxon>
        <taxon>Branchiostomatidae</taxon>
        <taxon>Branchiostoma</taxon>
    </lineage>
</organism>
<feature type="compositionally biased region" description="Basic and acidic residues" evidence="1">
    <location>
        <begin position="67"/>
        <end position="77"/>
    </location>
</feature>
<feature type="region of interest" description="Disordered" evidence="1">
    <location>
        <begin position="168"/>
        <end position="212"/>
    </location>
</feature>
<dbReference type="OrthoDB" id="6147043at2759"/>
<gene>
    <name evidence="3" type="primary">LOC109465332</name>
</gene>